<dbReference type="PANTHER" id="PTHR42801">
    <property type="entry name" value="THIOREDOXIN-DEPENDENT PEROXIDE REDUCTASE"/>
    <property type="match status" value="1"/>
</dbReference>
<dbReference type="InterPro" id="IPR036249">
    <property type="entry name" value="Thioredoxin-like_sf"/>
</dbReference>
<dbReference type="InterPro" id="IPR000866">
    <property type="entry name" value="AhpC/TSA"/>
</dbReference>
<evidence type="ECO:0000256" key="11">
    <source>
        <dbReference type="ARBA" id="ARBA00042639"/>
    </source>
</evidence>
<sequence>MSKQSVALGKKVPPFKAEATLGGFSLSDYKGQILVLYFYPRDNTPGCTQQGIDFRDRYEEFKKAGAAIVGVSRDSMRSHEGFAQKFALPFPLISDTDESVCGLFDVMKTKKNYGKLLEGIERSTFIIDPSGKLVQEWRGLRVDGHVDEALEAVKKLAA</sequence>
<dbReference type="SUPFAM" id="SSF52833">
    <property type="entry name" value="Thioredoxin-like"/>
    <property type="match status" value="1"/>
</dbReference>
<evidence type="ECO:0000256" key="2">
    <source>
        <dbReference type="ARBA" id="ARBA00011245"/>
    </source>
</evidence>
<dbReference type="KEGG" id="ovb:NB640_11245"/>
<comment type="similarity">
    <text evidence="10">Belongs to the peroxiredoxin family. BCP/PrxQ subfamily.</text>
</comment>
<name>A0A9E9LUC1_9BURK</name>
<evidence type="ECO:0000256" key="8">
    <source>
        <dbReference type="ARBA" id="ARBA00023284"/>
    </source>
</evidence>
<dbReference type="CDD" id="cd03017">
    <property type="entry name" value="PRX_BCP"/>
    <property type="match status" value="1"/>
</dbReference>
<proteinExistence type="inferred from homology"/>
<dbReference type="Pfam" id="PF00578">
    <property type="entry name" value="AhpC-TSA"/>
    <property type="match status" value="1"/>
</dbReference>
<keyword evidence="8" id="KW-0676">Redox-active center</keyword>
<keyword evidence="5" id="KW-0049">Antioxidant</keyword>
<evidence type="ECO:0000313" key="16">
    <source>
        <dbReference type="Proteomes" id="UP001156215"/>
    </source>
</evidence>
<dbReference type="PANTHER" id="PTHR42801:SF4">
    <property type="entry name" value="AHPC_TSA FAMILY PROTEIN"/>
    <property type="match status" value="1"/>
</dbReference>
<dbReference type="InterPro" id="IPR013766">
    <property type="entry name" value="Thioredoxin_domain"/>
</dbReference>
<evidence type="ECO:0000256" key="12">
    <source>
        <dbReference type="ARBA" id="ARBA00049091"/>
    </source>
</evidence>
<evidence type="ECO:0000256" key="3">
    <source>
        <dbReference type="ARBA" id="ARBA00013017"/>
    </source>
</evidence>
<evidence type="ECO:0000256" key="13">
    <source>
        <dbReference type="PIRSR" id="PIRSR000239-1"/>
    </source>
</evidence>
<evidence type="ECO:0000256" key="7">
    <source>
        <dbReference type="ARBA" id="ARBA00023157"/>
    </source>
</evidence>
<dbReference type="EC" id="1.11.1.24" evidence="3"/>
<evidence type="ECO:0000256" key="6">
    <source>
        <dbReference type="ARBA" id="ARBA00023002"/>
    </source>
</evidence>
<evidence type="ECO:0000256" key="5">
    <source>
        <dbReference type="ARBA" id="ARBA00022862"/>
    </source>
</evidence>
<keyword evidence="6" id="KW-0560">Oxidoreductase</keyword>
<comment type="function">
    <text evidence="1">Thiol-specific peroxidase that catalyzes the reduction of hydrogen peroxide and organic hydroperoxides to water and alcohols, respectively. Plays a role in cell protection against oxidative stress by detoxifying peroxides and as sensor of hydrogen peroxide-mediated signaling events.</text>
</comment>
<feature type="domain" description="Thioredoxin" evidence="14">
    <location>
        <begin position="6"/>
        <end position="158"/>
    </location>
</feature>
<dbReference type="PROSITE" id="PS51352">
    <property type="entry name" value="THIOREDOXIN_2"/>
    <property type="match status" value="1"/>
</dbReference>
<accession>A0A9E9LUC1</accession>
<evidence type="ECO:0000259" key="14">
    <source>
        <dbReference type="PROSITE" id="PS51352"/>
    </source>
</evidence>
<keyword evidence="16" id="KW-1185">Reference proteome</keyword>
<evidence type="ECO:0000256" key="1">
    <source>
        <dbReference type="ARBA" id="ARBA00003330"/>
    </source>
</evidence>
<evidence type="ECO:0000313" key="15">
    <source>
        <dbReference type="EMBL" id="WAW09785.1"/>
    </source>
</evidence>
<dbReference type="EMBL" id="CP098242">
    <property type="protein sequence ID" value="WAW09785.1"/>
    <property type="molecule type" value="Genomic_DNA"/>
</dbReference>
<organism evidence="15 16">
    <name type="scientific">Oxalobacter vibrioformis</name>
    <dbReference type="NCBI Taxonomy" id="933080"/>
    <lineage>
        <taxon>Bacteria</taxon>
        <taxon>Pseudomonadati</taxon>
        <taxon>Pseudomonadota</taxon>
        <taxon>Betaproteobacteria</taxon>
        <taxon>Burkholderiales</taxon>
        <taxon>Oxalobacteraceae</taxon>
        <taxon>Oxalobacter</taxon>
    </lineage>
</organism>
<keyword evidence="4" id="KW-0575">Peroxidase</keyword>
<dbReference type="GO" id="GO:0005737">
    <property type="term" value="C:cytoplasm"/>
    <property type="evidence" value="ECO:0007669"/>
    <property type="project" value="TreeGrafter"/>
</dbReference>
<gene>
    <name evidence="15" type="ORF">NB640_11245</name>
</gene>
<reference evidence="15" key="1">
    <citation type="journal article" date="2022" name="Front. Microbiol.">
        <title>New perspectives on an old grouping: The genomic and phenotypic variability of Oxalobacter formigenes and the implications for calcium oxalate stone prevention.</title>
        <authorList>
            <person name="Chmiel J.A."/>
            <person name="Carr C."/>
            <person name="Stuivenberg G.A."/>
            <person name="Venema R."/>
            <person name="Chanyi R.M."/>
            <person name="Al K.F."/>
            <person name="Giguere D."/>
            <person name="Say H."/>
            <person name="Akouris P.P."/>
            <person name="Dominguez Romero S.A."/>
            <person name="Kwong A."/>
            <person name="Tai V."/>
            <person name="Koval S.F."/>
            <person name="Razvi H."/>
            <person name="Bjazevic J."/>
            <person name="Burton J.P."/>
        </authorList>
    </citation>
    <scope>NUCLEOTIDE SEQUENCE</scope>
    <source>
        <strain evidence="15">WoOx3</strain>
    </source>
</reference>
<dbReference type="RefSeq" id="WP_269308788.1">
    <property type="nucleotide sequence ID" value="NZ_CP098242.1"/>
</dbReference>
<keyword evidence="7" id="KW-1015">Disulfide bond</keyword>
<dbReference type="InterPro" id="IPR024706">
    <property type="entry name" value="Peroxiredoxin_AhpC-typ"/>
</dbReference>
<dbReference type="AlphaFoldDB" id="A0A9E9LUC1"/>
<comment type="subunit">
    <text evidence="2">Monomer.</text>
</comment>
<dbReference type="Gene3D" id="3.40.30.10">
    <property type="entry name" value="Glutaredoxin"/>
    <property type="match status" value="1"/>
</dbReference>
<dbReference type="GO" id="GO:0034599">
    <property type="term" value="P:cellular response to oxidative stress"/>
    <property type="evidence" value="ECO:0007669"/>
    <property type="project" value="TreeGrafter"/>
</dbReference>
<evidence type="ECO:0000256" key="9">
    <source>
        <dbReference type="ARBA" id="ARBA00032824"/>
    </source>
</evidence>
<dbReference type="GO" id="GO:0045454">
    <property type="term" value="P:cell redox homeostasis"/>
    <property type="evidence" value="ECO:0007669"/>
    <property type="project" value="TreeGrafter"/>
</dbReference>
<dbReference type="InterPro" id="IPR050924">
    <property type="entry name" value="Peroxiredoxin_BCP/PrxQ"/>
</dbReference>
<feature type="active site" description="Cysteine sulfenic acid (-SOH) intermediate; for peroxidase activity" evidence="13">
    <location>
        <position position="47"/>
    </location>
</feature>
<dbReference type="GO" id="GO:0008379">
    <property type="term" value="F:thioredoxin peroxidase activity"/>
    <property type="evidence" value="ECO:0007669"/>
    <property type="project" value="TreeGrafter"/>
</dbReference>
<evidence type="ECO:0000256" key="4">
    <source>
        <dbReference type="ARBA" id="ARBA00022559"/>
    </source>
</evidence>
<dbReference type="PIRSF" id="PIRSF000239">
    <property type="entry name" value="AHPC"/>
    <property type="match status" value="1"/>
</dbReference>
<dbReference type="FunFam" id="3.40.30.10:FF:000007">
    <property type="entry name" value="Thioredoxin-dependent thiol peroxidase"/>
    <property type="match status" value="1"/>
</dbReference>
<protein>
    <recommendedName>
        <fullName evidence="3">thioredoxin-dependent peroxiredoxin</fullName>
        <ecNumber evidence="3">1.11.1.24</ecNumber>
    </recommendedName>
    <alternativeName>
        <fullName evidence="9">Thioredoxin peroxidase</fullName>
    </alternativeName>
    <alternativeName>
        <fullName evidence="11">Thioredoxin-dependent peroxiredoxin Bcp</fullName>
    </alternativeName>
</protein>
<comment type="catalytic activity">
    <reaction evidence="12">
        <text>a hydroperoxide + [thioredoxin]-dithiol = an alcohol + [thioredoxin]-disulfide + H2O</text>
        <dbReference type="Rhea" id="RHEA:62620"/>
        <dbReference type="Rhea" id="RHEA-COMP:10698"/>
        <dbReference type="Rhea" id="RHEA-COMP:10700"/>
        <dbReference type="ChEBI" id="CHEBI:15377"/>
        <dbReference type="ChEBI" id="CHEBI:29950"/>
        <dbReference type="ChEBI" id="CHEBI:30879"/>
        <dbReference type="ChEBI" id="CHEBI:35924"/>
        <dbReference type="ChEBI" id="CHEBI:50058"/>
        <dbReference type="EC" id="1.11.1.24"/>
    </reaction>
</comment>
<dbReference type="Proteomes" id="UP001156215">
    <property type="component" value="Chromosome"/>
</dbReference>
<evidence type="ECO:0000256" key="10">
    <source>
        <dbReference type="ARBA" id="ARBA00038489"/>
    </source>
</evidence>